<evidence type="ECO:0008006" key="4">
    <source>
        <dbReference type="Google" id="ProtNLM"/>
    </source>
</evidence>
<proteinExistence type="predicted"/>
<feature type="signal peptide" evidence="1">
    <location>
        <begin position="1"/>
        <end position="17"/>
    </location>
</feature>
<evidence type="ECO:0000313" key="3">
    <source>
        <dbReference type="Proteomes" id="UP000002748"/>
    </source>
</evidence>
<gene>
    <name evidence="2" type="ORF">A1Q1_01738</name>
</gene>
<organism evidence="2 3">
    <name type="scientific">Trichosporon asahii var. asahii (strain ATCC 90039 / CBS 2479 / JCM 2466 / KCTC 7840 / NBRC 103889/ NCYC 2677 / UAMH 7654)</name>
    <name type="common">Yeast</name>
    <dbReference type="NCBI Taxonomy" id="1186058"/>
    <lineage>
        <taxon>Eukaryota</taxon>
        <taxon>Fungi</taxon>
        <taxon>Dikarya</taxon>
        <taxon>Basidiomycota</taxon>
        <taxon>Agaricomycotina</taxon>
        <taxon>Tremellomycetes</taxon>
        <taxon>Trichosporonales</taxon>
        <taxon>Trichosporonaceae</taxon>
        <taxon>Trichosporon</taxon>
    </lineage>
</organism>
<dbReference type="KEGG" id="tasa:A1Q1_01738"/>
<dbReference type="GeneID" id="25985252"/>
<accession>J6EWV1</accession>
<name>J6EWV1_TRIAS</name>
<evidence type="ECO:0000256" key="1">
    <source>
        <dbReference type="SAM" id="SignalP"/>
    </source>
</evidence>
<evidence type="ECO:0000313" key="2">
    <source>
        <dbReference type="EMBL" id="EJT49089.1"/>
    </source>
</evidence>
<dbReference type="AlphaFoldDB" id="J6EWV1"/>
<comment type="caution">
    <text evidence="2">The sequence shown here is derived from an EMBL/GenBank/DDBJ whole genome shotgun (WGS) entry which is preliminary data.</text>
</comment>
<feature type="chain" id="PRO_5003787309" description="Hydrophobin" evidence="1">
    <location>
        <begin position="18"/>
        <end position="101"/>
    </location>
</feature>
<reference evidence="2 3" key="1">
    <citation type="journal article" date="2012" name="Eukaryot. Cell">
        <title>Draft genome sequence of CBS 2479, the standard type strain of Trichosporon asahii.</title>
        <authorList>
            <person name="Yang R.Y."/>
            <person name="Li H.T."/>
            <person name="Zhu H."/>
            <person name="Zhou G.P."/>
            <person name="Wang M."/>
            <person name="Wang L."/>
        </authorList>
    </citation>
    <scope>NUCLEOTIDE SEQUENCE [LARGE SCALE GENOMIC DNA]</scope>
    <source>
        <strain evidence="3">ATCC 90039 / CBS 2479 / JCM 2466 / KCTC 7840 / NCYC 2677 / UAMH 7654</strain>
    </source>
</reference>
<dbReference type="VEuPathDB" id="FungiDB:A1Q1_01738"/>
<dbReference type="EMBL" id="ALBS01000178">
    <property type="protein sequence ID" value="EJT49089.1"/>
    <property type="molecule type" value="Genomic_DNA"/>
</dbReference>
<keyword evidence="1" id="KW-0732">Signal</keyword>
<protein>
    <recommendedName>
        <fullName evidence="4">Hydrophobin</fullName>
    </recommendedName>
</protein>
<dbReference type="RefSeq" id="XP_014180252.1">
    <property type="nucleotide sequence ID" value="XM_014324777.1"/>
</dbReference>
<dbReference type="HOGENOM" id="CLU_2293663_0_0_1"/>
<sequence length="101" mass="11187">MKFSAILAFALATSVLALPSPLGIRDEQPADCGLGADLCTEVKSFGLGCCQKIDDLMIIVATTGDIWYGLWEQDHSIQSWEEYERRKNLLEKLKAHKASSQ</sequence>
<dbReference type="Proteomes" id="UP000002748">
    <property type="component" value="Unassembled WGS sequence"/>
</dbReference>